<accession>A0A0F8X9T8</accession>
<dbReference type="Gene3D" id="3.30.1380.10">
    <property type="match status" value="1"/>
</dbReference>
<reference evidence="1" key="1">
    <citation type="journal article" date="2015" name="Nature">
        <title>Complex archaea that bridge the gap between prokaryotes and eukaryotes.</title>
        <authorList>
            <person name="Spang A."/>
            <person name="Saw J.H."/>
            <person name="Jorgensen S.L."/>
            <person name="Zaremba-Niedzwiedzka K."/>
            <person name="Martijn J."/>
            <person name="Lind A.E."/>
            <person name="van Eijk R."/>
            <person name="Schleper C."/>
            <person name="Guy L."/>
            <person name="Ettema T.J."/>
        </authorList>
    </citation>
    <scope>NUCLEOTIDE SEQUENCE</scope>
</reference>
<name>A0A0F8X9T8_9ZZZZ</name>
<evidence type="ECO:0000313" key="1">
    <source>
        <dbReference type="EMBL" id="KKK65573.1"/>
    </source>
</evidence>
<organism evidence="1">
    <name type="scientific">marine sediment metagenome</name>
    <dbReference type="NCBI Taxonomy" id="412755"/>
    <lineage>
        <taxon>unclassified sequences</taxon>
        <taxon>metagenomes</taxon>
        <taxon>ecological metagenomes</taxon>
    </lineage>
</organism>
<proteinExistence type="predicted"/>
<dbReference type="InterPro" id="IPR009045">
    <property type="entry name" value="Zn_M74/Hedgehog-like"/>
</dbReference>
<dbReference type="AlphaFoldDB" id="A0A0F8X9T8"/>
<dbReference type="EMBL" id="LAZR01060488">
    <property type="protein sequence ID" value="KKK65573.1"/>
    <property type="molecule type" value="Genomic_DNA"/>
</dbReference>
<evidence type="ECO:0008006" key="2">
    <source>
        <dbReference type="Google" id="ProtNLM"/>
    </source>
</evidence>
<sequence length="131" mass="15450">MPYFGQASEGHLLTCDARLQRVARAVVERYDCSVWEGYRGEEDQTRYFRHGKSRVRWPNSKHNVKPSKAMHLLPHPFPGWENTKTFYFFGGYVVRTAEVLGIKLRWGGDWDSDYDLDDQKFMDLTHYEIAD</sequence>
<protein>
    <recommendedName>
        <fullName evidence="2">Peptidase M15C domain-containing protein</fullName>
    </recommendedName>
</protein>
<comment type="caution">
    <text evidence="1">The sequence shown here is derived from an EMBL/GenBank/DDBJ whole genome shotgun (WGS) entry which is preliminary data.</text>
</comment>
<dbReference type="SUPFAM" id="SSF55166">
    <property type="entry name" value="Hedgehog/DD-peptidase"/>
    <property type="match status" value="1"/>
</dbReference>
<gene>
    <name evidence="1" type="ORF">LCGC14_2972780</name>
</gene>